<protein>
    <submittedName>
        <fullName evidence="2">Uncharacterized protein</fullName>
    </submittedName>
</protein>
<evidence type="ECO:0000313" key="2">
    <source>
        <dbReference type="EMBL" id="KZV15777.1"/>
    </source>
</evidence>
<proteinExistence type="predicted"/>
<feature type="compositionally biased region" description="Basic and acidic residues" evidence="1">
    <location>
        <begin position="190"/>
        <end position="201"/>
    </location>
</feature>
<dbReference type="AlphaFoldDB" id="A0A2Z7A2R9"/>
<name>A0A2Z7A2R9_9LAMI</name>
<gene>
    <name evidence="2" type="ORF">F511_24051</name>
</gene>
<sequence>MESSVPVRRRSRQVDEEVDVLAARVDEMEMIMARTFDGDESSSDAESCHPSSRSSQHNNLDATVLGPVAISSRRSRALVLLVRAVRATEVVLGLSSVHTAAPPQGRSGGSSRSHSFSIQQQRVGEAQHRPFQQPGPSRFGQSSQPQFSGPQHAQVNAMTREQVEGTPGGVIAGYQGFSAGRGDDSAGGAPREDKRREHLRSCDVMPLS</sequence>
<evidence type="ECO:0000313" key="3">
    <source>
        <dbReference type="Proteomes" id="UP000250235"/>
    </source>
</evidence>
<organism evidence="2 3">
    <name type="scientific">Dorcoceras hygrometricum</name>
    <dbReference type="NCBI Taxonomy" id="472368"/>
    <lineage>
        <taxon>Eukaryota</taxon>
        <taxon>Viridiplantae</taxon>
        <taxon>Streptophyta</taxon>
        <taxon>Embryophyta</taxon>
        <taxon>Tracheophyta</taxon>
        <taxon>Spermatophyta</taxon>
        <taxon>Magnoliopsida</taxon>
        <taxon>eudicotyledons</taxon>
        <taxon>Gunneridae</taxon>
        <taxon>Pentapetalae</taxon>
        <taxon>asterids</taxon>
        <taxon>lamiids</taxon>
        <taxon>Lamiales</taxon>
        <taxon>Gesneriaceae</taxon>
        <taxon>Didymocarpoideae</taxon>
        <taxon>Trichosporeae</taxon>
        <taxon>Loxocarpinae</taxon>
        <taxon>Dorcoceras</taxon>
    </lineage>
</organism>
<evidence type="ECO:0000256" key="1">
    <source>
        <dbReference type="SAM" id="MobiDB-lite"/>
    </source>
</evidence>
<reference evidence="2 3" key="1">
    <citation type="journal article" date="2015" name="Proc. Natl. Acad. Sci. U.S.A.">
        <title>The resurrection genome of Boea hygrometrica: A blueprint for survival of dehydration.</title>
        <authorList>
            <person name="Xiao L."/>
            <person name="Yang G."/>
            <person name="Zhang L."/>
            <person name="Yang X."/>
            <person name="Zhao S."/>
            <person name="Ji Z."/>
            <person name="Zhou Q."/>
            <person name="Hu M."/>
            <person name="Wang Y."/>
            <person name="Chen M."/>
            <person name="Xu Y."/>
            <person name="Jin H."/>
            <person name="Xiao X."/>
            <person name="Hu G."/>
            <person name="Bao F."/>
            <person name="Hu Y."/>
            <person name="Wan P."/>
            <person name="Li L."/>
            <person name="Deng X."/>
            <person name="Kuang T."/>
            <person name="Xiang C."/>
            <person name="Zhu J.K."/>
            <person name="Oliver M.J."/>
            <person name="He Y."/>
        </authorList>
    </citation>
    <scope>NUCLEOTIDE SEQUENCE [LARGE SCALE GENOMIC DNA]</scope>
    <source>
        <strain evidence="3">cv. XS01</strain>
    </source>
</reference>
<feature type="region of interest" description="Disordered" evidence="1">
    <location>
        <begin position="34"/>
        <end position="60"/>
    </location>
</feature>
<feature type="compositionally biased region" description="Low complexity" evidence="1">
    <location>
        <begin position="132"/>
        <end position="151"/>
    </location>
</feature>
<feature type="compositionally biased region" description="Polar residues" evidence="1">
    <location>
        <begin position="49"/>
        <end position="60"/>
    </location>
</feature>
<feature type="compositionally biased region" description="Low complexity" evidence="1">
    <location>
        <begin position="109"/>
        <end position="122"/>
    </location>
</feature>
<dbReference type="EMBL" id="KV019622">
    <property type="protein sequence ID" value="KZV15777.1"/>
    <property type="molecule type" value="Genomic_DNA"/>
</dbReference>
<feature type="region of interest" description="Disordered" evidence="1">
    <location>
        <begin position="99"/>
        <end position="208"/>
    </location>
</feature>
<dbReference type="Proteomes" id="UP000250235">
    <property type="component" value="Unassembled WGS sequence"/>
</dbReference>
<keyword evidence="3" id="KW-1185">Reference proteome</keyword>
<accession>A0A2Z7A2R9</accession>